<feature type="region of interest" description="Disordered" evidence="1">
    <location>
        <begin position="205"/>
        <end position="232"/>
    </location>
</feature>
<proteinExistence type="predicted"/>
<evidence type="ECO:0000256" key="1">
    <source>
        <dbReference type="SAM" id="MobiDB-lite"/>
    </source>
</evidence>
<feature type="region of interest" description="Disordered" evidence="1">
    <location>
        <begin position="51"/>
        <end position="81"/>
    </location>
</feature>
<organism evidence="2 3">
    <name type="scientific">Cyclotella cryptica</name>
    <dbReference type="NCBI Taxonomy" id="29204"/>
    <lineage>
        <taxon>Eukaryota</taxon>
        <taxon>Sar</taxon>
        <taxon>Stramenopiles</taxon>
        <taxon>Ochrophyta</taxon>
        <taxon>Bacillariophyta</taxon>
        <taxon>Coscinodiscophyceae</taxon>
        <taxon>Thalassiosirophycidae</taxon>
        <taxon>Stephanodiscales</taxon>
        <taxon>Stephanodiscaceae</taxon>
        <taxon>Cyclotella</taxon>
    </lineage>
</organism>
<reference evidence="2 3" key="1">
    <citation type="journal article" date="2020" name="G3 (Bethesda)">
        <title>Improved Reference Genome for Cyclotella cryptica CCMP332, a Model for Cell Wall Morphogenesis, Salinity Adaptation, and Lipid Production in Diatoms (Bacillariophyta).</title>
        <authorList>
            <person name="Roberts W.R."/>
            <person name="Downey K.M."/>
            <person name="Ruck E.C."/>
            <person name="Traller J.C."/>
            <person name="Alverson A.J."/>
        </authorList>
    </citation>
    <scope>NUCLEOTIDE SEQUENCE [LARGE SCALE GENOMIC DNA]</scope>
    <source>
        <strain evidence="2 3">CCMP332</strain>
    </source>
</reference>
<comment type="caution">
    <text evidence="2">The sequence shown here is derived from an EMBL/GenBank/DDBJ whole genome shotgun (WGS) entry which is preliminary data.</text>
</comment>
<feature type="compositionally biased region" description="Low complexity" evidence="1">
    <location>
        <begin position="52"/>
        <end position="64"/>
    </location>
</feature>
<sequence>MSVSIMTMLNSLSRQPVFMRASVLTNLSSGISSTSTASDYFSRTFSSVPEITSTTQTSSSSSPTNKRKTRRRAIQSTNDKSIDNIPSLADFMHRAKVRKQYRSFVRLALFLDGQNDNSRGDGSNRSAGVKSWGECRAALEEVRLAYRLGMKKGTDSLSKNMAFSEGERRLKELRSMVGYVPTKRSTQQSTEAAAGVVEENYDPDSWINIKDEDDPRGRVGVQWPWERDDTSK</sequence>
<accession>A0ABD3NVW0</accession>
<evidence type="ECO:0000313" key="2">
    <source>
        <dbReference type="EMBL" id="KAL3780110.1"/>
    </source>
</evidence>
<keyword evidence="3" id="KW-1185">Reference proteome</keyword>
<gene>
    <name evidence="2" type="ORF">HJC23_005977</name>
</gene>
<dbReference type="EMBL" id="JABMIG020000362">
    <property type="protein sequence ID" value="KAL3780110.1"/>
    <property type="molecule type" value="Genomic_DNA"/>
</dbReference>
<protein>
    <submittedName>
        <fullName evidence="2">Uncharacterized protein</fullName>
    </submittedName>
</protein>
<dbReference type="AlphaFoldDB" id="A0ABD3NVW0"/>
<evidence type="ECO:0000313" key="3">
    <source>
        <dbReference type="Proteomes" id="UP001516023"/>
    </source>
</evidence>
<name>A0ABD3NVW0_9STRA</name>
<dbReference type="Proteomes" id="UP001516023">
    <property type="component" value="Unassembled WGS sequence"/>
</dbReference>